<keyword evidence="1" id="KW-1133">Transmembrane helix</keyword>
<organism evidence="2">
    <name type="scientific">Brachypodium distachyon</name>
    <name type="common">Purple false brome</name>
    <name type="synonym">Trachynia distachya</name>
    <dbReference type="NCBI Taxonomy" id="15368"/>
    <lineage>
        <taxon>Eukaryota</taxon>
        <taxon>Viridiplantae</taxon>
        <taxon>Streptophyta</taxon>
        <taxon>Embryophyta</taxon>
        <taxon>Tracheophyta</taxon>
        <taxon>Spermatophyta</taxon>
        <taxon>Magnoliopsida</taxon>
        <taxon>Liliopsida</taxon>
        <taxon>Poales</taxon>
        <taxon>Poaceae</taxon>
        <taxon>BOP clade</taxon>
        <taxon>Pooideae</taxon>
        <taxon>Stipodae</taxon>
        <taxon>Brachypodieae</taxon>
        <taxon>Brachypodium</taxon>
    </lineage>
</organism>
<evidence type="ECO:0000313" key="4">
    <source>
        <dbReference type="Proteomes" id="UP000008810"/>
    </source>
</evidence>
<dbReference type="AlphaFoldDB" id="I1IIB8"/>
<name>I1IIB8_BRADI</name>
<dbReference type="Proteomes" id="UP000008810">
    <property type="component" value="Chromosome 4"/>
</dbReference>
<keyword evidence="1" id="KW-0812">Transmembrane</keyword>
<gene>
    <name evidence="2" type="ORF">BRADI_4g07145v3</name>
</gene>
<keyword evidence="1" id="KW-0472">Membrane</keyword>
<accession>I1IIB8</accession>
<dbReference type="InParanoid" id="I1IIB8"/>
<proteinExistence type="predicted"/>
<protein>
    <recommendedName>
        <fullName evidence="5">Transmembrane protein</fullName>
    </recommendedName>
</protein>
<dbReference type="EMBL" id="CM000883">
    <property type="protein sequence ID" value="KQJ86687.1"/>
    <property type="molecule type" value="Genomic_DNA"/>
</dbReference>
<evidence type="ECO:0008006" key="5">
    <source>
        <dbReference type="Google" id="ProtNLM"/>
    </source>
</evidence>
<evidence type="ECO:0000256" key="1">
    <source>
        <dbReference type="SAM" id="Phobius"/>
    </source>
</evidence>
<reference evidence="2" key="2">
    <citation type="submission" date="2017-06" db="EMBL/GenBank/DDBJ databases">
        <title>WGS assembly of Brachypodium distachyon.</title>
        <authorList>
            <consortium name="The International Brachypodium Initiative"/>
            <person name="Lucas S."/>
            <person name="Harmon-Smith M."/>
            <person name="Lail K."/>
            <person name="Tice H."/>
            <person name="Grimwood J."/>
            <person name="Bruce D."/>
            <person name="Barry K."/>
            <person name="Shu S."/>
            <person name="Lindquist E."/>
            <person name="Wang M."/>
            <person name="Pitluck S."/>
            <person name="Vogel J.P."/>
            <person name="Garvin D.F."/>
            <person name="Mockler T.C."/>
            <person name="Schmutz J."/>
            <person name="Rokhsar D."/>
            <person name="Bevan M.W."/>
        </authorList>
    </citation>
    <scope>NUCLEOTIDE SEQUENCE</scope>
    <source>
        <strain evidence="2">Bd21</strain>
    </source>
</reference>
<reference evidence="3" key="3">
    <citation type="submission" date="2018-08" db="UniProtKB">
        <authorList>
            <consortium name="EnsemblPlants"/>
        </authorList>
    </citation>
    <scope>IDENTIFICATION</scope>
    <source>
        <strain evidence="3">cv. Bd21</strain>
    </source>
</reference>
<sequence>MGMKKISLLYIIIVILVLCCLMRVSSLRMLQESKATPISITTTQTINVEGTEFVHGGNMGVELNDYPGSGANNCHSPHSDGTR</sequence>
<dbReference type="OMA" id="DEAEFMH"/>
<dbReference type="PANTHER" id="PTHR33474:SF36">
    <property type="entry name" value="OS12G0490050 PROTEIN"/>
    <property type="match status" value="1"/>
</dbReference>
<feature type="transmembrane region" description="Helical" evidence="1">
    <location>
        <begin position="6"/>
        <end position="24"/>
    </location>
</feature>
<dbReference type="PANTHER" id="PTHR33474">
    <property type="entry name" value="TRANSMEMBRANE PROTEIN"/>
    <property type="match status" value="1"/>
</dbReference>
<keyword evidence="4" id="KW-1185">Reference proteome</keyword>
<reference evidence="2 3" key="1">
    <citation type="journal article" date="2010" name="Nature">
        <title>Genome sequencing and analysis of the model grass Brachypodium distachyon.</title>
        <authorList>
            <consortium name="International Brachypodium Initiative"/>
        </authorList>
    </citation>
    <scope>NUCLEOTIDE SEQUENCE [LARGE SCALE GENOMIC DNA]</scope>
    <source>
        <strain evidence="2 3">Bd21</strain>
    </source>
</reference>
<evidence type="ECO:0000313" key="3">
    <source>
        <dbReference type="EnsemblPlants" id="KQJ86687"/>
    </source>
</evidence>
<dbReference type="eggNOG" id="ENOG502TFI4">
    <property type="taxonomic scope" value="Eukaryota"/>
</dbReference>
<evidence type="ECO:0000313" key="2">
    <source>
        <dbReference type="EMBL" id="KQJ86687.1"/>
    </source>
</evidence>
<dbReference type="Gramene" id="KQJ86687">
    <property type="protein sequence ID" value="KQJ86687"/>
    <property type="gene ID" value="BRADI_4g07145v3"/>
</dbReference>
<dbReference type="OrthoDB" id="681618at2759"/>
<dbReference type="HOGENOM" id="CLU_174486_0_0_1"/>
<dbReference type="EnsemblPlants" id="KQJ86687">
    <property type="protein sequence ID" value="KQJ86687"/>
    <property type="gene ID" value="BRADI_4g07145v3"/>
</dbReference>